<name>A0ABX7Y5R2_9ACTN</name>
<sequence length="112" mass="12252">MMGDIEFNREAVGVSAKKDWADANEFARIGSFMASLTTFSASVDLPEGDNSGVTSLRSCLGEFREVMRWAVLEHSDACGVLGSGQEEVISNFDAAEYQVTENFRDLVSRMEG</sequence>
<evidence type="ECO:0000313" key="1">
    <source>
        <dbReference type="EMBL" id="QUC08540.1"/>
    </source>
</evidence>
<accession>A0ABX7Y5R2</accession>
<reference evidence="1 2" key="1">
    <citation type="submission" date="2021-03" db="EMBL/GenBank/DDBJ databases">
        <title>Human Oral Microbial Genomes.</title>
        <authorList>
            <person name="Johnston C.D."/>
            <person name="Chen T."/>
            <person name="Dewhirst F.E."/>
        </authorList>
    </citation>
    <scope>NUCLEOTIDE SEQUENCE [LARGE SCALE GENOMIC DNA]</scope>
    <source>
        <strain evidence="1 2">DSMZ 100122</strain>
    </source>
</reference>
<dbReference type="Proteomes" id="UP000678513">
    <property type="component" value="Chromosome"/>
</dbReference>
<gene>
    <name evidence="1" type="ORF">J5A65_01975</name>
</gene>
<protein>
    <submittedName>
        <fullName evidence="1">Uncharacterized protein</fullName>
    </submittedName>
</protein>
<proteinExistence type="predicted"/>
<organism evidence="1 2">
    <name type="scientific">Arachnia rubra</name>
    <dbReference type="NCBI Taxonomy" id="1547448"/>
    <lineage>
        <taxon>Bacteria</taxon>
        <taxon>Bacillati</taxon>
        <taxon>Actinomycetota</taxon>
        <taxon>Actinomycetes</taxon>
        <taxon>Propionibacteriales</taxon>
        <taxon>Propionibacteriaceae</taxon>
        <taxon>Arachnia</taxon>
    </lineage>
</organism>
<evidence type="ECO:0000313" key="2">
    <source>
        <dbReference type="Proteomes" id="UP000678513"/>
    </source>
</evidence>
<dbReference type="EMBL" id="CP072384">
    <property type="protein sequence ID" value="QUC08540.1"/>
    <property type="molecule type" value="Genomic_DNA"/>
</dbReference>
<keyword evidence="2" id="KW-1185">Reference proteome</keyword>
<dbReference type="RefSeq" id="WP_212324611.1">
    <property type="nucleotide sequence ID" value="NZ_CP072384.1"/>
</dbReference>